<feature type="domain" description="Amidohydrolase 3" evidence="1">
    <location>
        <begin position="27"/>
        <end position="428"/>
    </location>
</feature>
<dbReference type="Pfam" id="PF07969">
    <property type="entry name" value="Amidohydro_3"/>
    <property type="match status" value="1"/>
</dbReference>
<dbReference type="SUPFAM" id="SSF51338">
    <property type="entry name" value="Composite domain of metallo-dependent hydrolases"/>
    <property type="match status" value="1"/>
</dbReference>
<evidence type="ECO:0000259" key="1">
    <source>
        <dbReference type="Pfam" id="PF07969"/>
    </source>
</evidence>
<dbReference type="SUPFAM" id="SSF51556">
    <property type="entry name" value="Metallo-dependent hydrolases"/>
    <property type="match status" value="1"/>
</dbReference>
<dbReference type="Gene3D" id="3.20.20.140">
    <property type="entry name" value="Metal-dependent hydrolases"/>
    <property type="match status" value="1"/>
</dbReference>
<keyword evidence="3" id="KW-1185">Reference proteome</keyword>
<dbReference type="InterPro" id="IPR011059">
    <property type="entry name" value="Metal-dep_hydrolase_composite"/>
</dbReference>
<dbReference type="PANTHER" id="PTHR22642:SF2">
    <property type="entry name" value="PROTEIN LONG AFTER FAR-RED 3"/>
    <property type="match status" value="1"/>
</dbReference>
<sequence length="440" mass="47392">MGRRRDVRIRAGQISEIGQLRPSASEQVLDAAGGALLPGLHDHHIHLNACAAARQSVSCGPPDVASAEDLVAVLVHAPGTGWLRGIGWHASATGEIDRHWLDRHGPDRPIRIQHRGGRMWIVNSLAMEQMQIAEPADGRLIDHDAALAAARTQVPDLATLGRELLRYGITGVTDVTPRNDDSDAEHYARSGMAQRIAVMAGPQMRDGGSSGLPVVARKLHYHDHDLPSLARLVTVIAAEHERDRPVAAHCVTQAELWLTLAAMEEAGCHAGDRIEHAAICDEEALATIRRLGITVVTQPLFLQERQAAYRSEVPGYQHADLWRLGSFLRHGVALAAGSDAPFGGIDPWHAMAAACRRPEGFGTDEAISPEAALALYTKPLHHAGAPPRQVSEEAQADLCLLTQAWGAVRQDLAGACVRATIAGGRLVYQLKASNNPHEWA</sequence>
<dbReference type="Gene3D" id="3.10.310.70">
    <property type="match status" value="1"/>
</dbReference>
<dbReference type="InterPro" id="IPR032466">
    <property type="entry name" value="Metal_Hydrolase"/>
</dbReference>
<reference evidence="2 3" key="1">
    <citation type="submission" date="2023-09" db="EMBL/GenBank/DDBJ databases">
        <authorList>
            <person name="Rey-Velasco X."/>
        </authorList>
    </citation>
    <scope>NUCLEOTIDE SEQUENCE [LARGE SCALE GENOMIC DNA]</scope>
    <source>
        <strain evidence="2 3">F390</strain>
    </source>
</reference>
<dbReference type="InterPro" id="IPR013108">
    <property type="entry name" value="Amidohydro_3"/>
</dbReference>
<protein>
    <submittedName>
        <fullName evidence="2">Amidohydrolase family protein</fullName>
    </submittedName>
</protein>
<accession>A0ABU2ZF24</accession>
<proteinExistence type="predicted"/>
<comment type="caution">
    <text evidence="2">The sequence shown here is derived from an EMBL/GenBank/DDBJ whole genome shotgun (WGS) entry which is preliminary data.</text>
</comment>
<dbReference type="PANTHER" id="PTHR22642">
    <property type="entry name" value="IMIDAZOLONEPROPIONASE"/>
    <property type="match status" value="1"/>
</dbReference>
<dbReference type="Proteomes" id="UP001259803">
    <property type="component" value="Unassembled WGS sequence"/>
</dbReference>
<name>A0ABU2ZF24_9SPHN</name>
<dbReference type="Gene3D" id="2.30.40.10">
    <property type="entry name" value="Urease, subunit C, domain 1"/>
    <property type="match status" value="1"/>
</dbReference>
<dbReference type="RefSeq" id="WP_311339777.1">
    <property type="nucleotide sequence ID" value="NZ_JAVRHS010000002.1"/>
</dbReference>
<dbReference type="EMBL" id="JAVRHS010000002">
    <property type="protein sequence ID" value="MDT0575195.1"/>
    <property type="molecule type" value="Genomic_DNA"/>
</dbReference>
<evidence type="ECO:0000313" key="3">
    <source>
        <dbReference type="Proteomes" id="UP001259803"/>
    </source>
</evidence>
<gene>
    <name evidence="2" type="ORF">RM533_03225</name>
</gene>
<evidence type="ECO:0000313" key="2">
    <source>
        <dbReference type="EMBL" id="MDT0575195.1"/>
    </source>
</evidence>
<organism evidence="2 3">
    <name type="scientific">Croceicoccus esteveae</name>
    <dbReference type="NCBI Taxonomy" id="3075597"/>
    <lineage>
        <taxon>Bacteria</taxon>
        <taxon>Pseudomonadati</taxon>
        <taxon>Pseudomonadota</taxon>
        <taxon>Alphaproteobacteria</taxon>
        <taxon>Sphingomonadales</taxon>
        <taxon>Erythrobacteraceae</taxon>
        <taxon>Croceicoccus</taxon>
    </lineage>
</organism>